<protein>
    <recommendedName>
        <fullName evidence="1">Uncharacterized protein YicS</fullName>
    </recommendedName>
</protein>
<evidence type="ECO:0000313" key="4">
    <source>
        <dbReference type="Proteomes" id="UP001063816"/>
    </source>
</evidence>
<keyword evidence="2" id="KW-0732">Signal</keyword>
<gene>
    <name evidence="3" type="ORF">M8014_13930</name>
</gene>
<dbReference type="NCBIfam" id="NF041639">
    <property type="entry name" value="YicS_fam"/>
    <property type="match status" value="1"/>
</dbReference>
<dbReference type="InterPro" id="IPR048144">
    <property type="entry name" value="YicS_fam"/>
</dbReference>
<accession>A0A9J6Q165</accession>
<dbReference type="EMBL" id="JAMGZK010000050">
    <property type="protein sequence ID" value="MCU6665440.1"/>
    <property type="molecule type" value="Genomic_DNA"/>
</dbReference>
<evidence type="ECO:0000256" key="1">
    <source>
        <dbReference type="ARBA" id="ARBA00035681"/>
    </source>
</evidence>
<evidence type="ECO:0000313" key="3">
    <source>
        <dbReference type="EMBL" id="MCU6665440.1"/>
    </source>
</evidence>
<name>A0A9J6Q165_9ENTR</name>
<dbReference type="Proteomes" id="UP001063816">
    <property type="component" value="Unassembled WGS sequence"/>
</dbReference>
<feature type="signal peptide" evidence="2">
    <location>
        <begin position="1"/>
        <end position="21"/>
    </location>
</feature>
<organism evidence="3 4">
    <name type="scientific">Silvania hatchlandensis</name>
    <dbReference type="NCBI Taxonomy" id="2926469"/>
    <lineage>
        <taxon>Bacteria</taxon>
        <taxon>Pseudomonadati</taxon>
        <taxon>Pseudomonadota</taxon>
        <taxon>Gammaproteobacteria</taxon>
        <taxon>Enterobacterales</taxon>
        <taxon>Enterobacteriaceae</taxon>
        <taxon>Silvania</taxon>
    </lineage>
</organism>
<feature type="chain" id="PRO_5039908382" description="Uncharacterized protein YicS" evidence="2">
    <location>
        <begin position="22"/>
        <end position="101"/>
    </location>
</feature>
<sequence>MKSAHLFCLVVCLLFAAFVHAEDAQEMDDPVKLEQMKQLVLKDVKKACAPQRKQSNQEWEKMIMSSEANQMLVKNAVVAMKRNNQDGYWDAVSRVDCMEDY</sequence>
<comment type="caution">
    <text evidence="3">The sequence shown here is derived from an EMBL/GenBank/DDBJ whole genome shotgun (WGS) entry which is preliminary data.</text>
</comment>
<proteinExistence type="predicted"/>
<dbReference type="AlphaFoldDB" id="A0A9J6Q165"/>
<dbReference type="RefSeq" id="WP_271283016.1">
    <property type="nucleotide sequence ID" value="NZ_JAMGZK010000050.1"/>
</dbReference>
<reference evidence="3" key="1">
    <citation type="submission" date="2022-05" db="EMBL/GenBank/DDBJ databases">
        <title>Description of a novel species of Leclercia; Leclercia tamurae and the Proposal for a Novel Genus Silvania gen. nov. Containing Two Novel Species Silvania hatchlandensis sp. nov. and Silvania confinis sp. nov. Isolated from the Rhizosphere of Oak.</title>
        <authorList>
            <person name="Maddock D.W."/>
            <person name="Brady C.L."/>
            <person name="Denman S."/>
            <person name="Arnold D."/>
        </authorList>
    </citation>
    <scope>NUCLEOTIDE SEQUENCE</scope>
    <source>
        <strain evidence="3">H19S6</strain>
    </source>
</reference>
<evidence type="ECO:0000256" key="2">
    <source>
        <dbReference type="SAM" id="SignalP"/>
    </source>
</evidence>
<keyword evidence="4" id="KW-1185">Reference proteome</keyword>